<gene>
    <name evidence="2" type="ORF">TetV_008</name>
</gene>
<dbReference type="GO" id="GO:0015024">
    <property type="term" value="F:glucuronate-2-sulfatase activity"/>
    <property type="evidence" value="ECO:0007669"/>
    <property type="project" value="TreeGrafter"/>
</dbReference>
<dbReference type="GO" id="GO:0004065">
    <property type="term" value="F:arylsulfatase activity"/>
    <property type="evidence" value="ECO:0007669"/>
    <property type="project" value="TreeGrafter"/>
</dbReference>
<reference evidence="2" key="1">
    <citation type="journal article" date="2018" name="Virology">
        <title>A giant virus infecting green algae encodes key fermentation genes.</title>
        <authorList>
            <person name="Schvarcz C.R."/>
            <person name="Steward G.F."/>
        </authorList>
    </citation>
    <scope>NUCLEOTIDE SEQUENCE [LARGE SCALE GENOMIC DNA]</scope>
</reference>
<dbReference type="PANTHER" id="PTHR46615">
    <property type="entry name" value="ARYLSULFATASE K"/>
    <property type="match status" value="1"/>
</dbReference>
<proteinExistence type="predicted"/>
<dbReference type="InterPro" id="IPR051849">
    <property type="entry name" value="GAG-degrading_sulfatase"/>
</dbReference>
<dbReference type="Pfam" id="PF00884">
    <property type="entry name" value="Sulfatase"/>
    <property type="match status" value="1"/>
</dbReference>
<dbReference type="Proteomes" id="UP000244773">
    <property type="component" value="Segment"/>
</dbReference>
<feature type="domain" description="Sulfatase N-terminal" evidence="1">
    <location>
        <begin position="33"/>
        <end position="336"/>
    </location>
</feature>
<accession>A0A2P0VMI1</accession>
<dbReference type="PANTHER" id="PTHR46615:SF1">
    <property type="entry name" value="ARYLSULFATASE K"/>
    <property type="match status" value="1"/>
</dbReference>
<protein>
    <submittedName>
        <fullName evidence="2">Sulfatase</fullName>
    </submittedName>
</protein>
<evidence type="ECO:0000313" key="3">
    <source>
        <dbReference type="Proteomes" id="UP000244773"/>
    </source>
</evidence>
<dbReference type="SUPFAM" id="SSF53649">
    <property type="entry name" value="Alkaline phosphatase-like"/>
    <property type="match status" value="1"/>
</dbReference>
<organism evidence="2">
    <name type="scientific">Tetraselmis virus 1</name>
    <dbReference type="NCBI Taxonomy" id="2060617"/>
    <lineage>
        <taxon>Viruses</taxon>
        <taxon>Varidnaviria</taxon>
        <taxon>Bamfordvirae</taxon>
        <taxon>Nucleocytoviricota</taxon>
        <taxon>Megaviricetes</taxon>
        <taxon>Imitervirales</taxon>
        <taxon>Allomimiviridae</taxon>
        <taxon>Oceanusvirus</taxon>
        <taxon>Oceanusvirus kaneohense</taxon>
    </lineage>
</organism>
<keyword evidence="3" id="KW-1185">Reference proteome</keyword>
<dbReference type="Gene3D" id="3.40.720.10">
    <property type="entry name" value="Alkaline Phosphatase, subunit A"/>
    <property type="match status" value="1"/>
</dbReference>
<evidence type="ECO:0000259" key="1">
    <source>
        <dbReference type="Pfam" id="PF00884"/>
    </source>
</evidence>
<dbReference type="InterPro" id="IPR017850">
    <property type="entry name" value="Alkaline_phosphatase_core_sf"/>
</dbReference>
<evidence type="ECO:0000313" key="2">
    <source>
        <dbReference type="EMBL" id="AUF82100.1"/>
    </source>
</evidence>
<dbReference type="EMBL" id="KY322437">
    <property type="protein sequence ID" value="AUF82100.1"/>
    <property type="molecule type" value="Genomic_DNA"/>
</dbReference>
<dbReference type="InterPro" id="IPR000917">
    <property type="entry name" value="Sulfatase_N"/>
</dbReference>
<sequence length="483" mass="54924">MPVQQTKPNLVFALEDQARFWPELYETLPSTKYFNVDFTNHYINGVMCSSSRANMYTGLPTWKHGIIDNVNTVYQKSLDTSLPTVGKELKKQGYKVAYIGKWHLGRGVITADMMEKYGFDFFQVWGDPEGVAHQGFEDDPMVTMTGKQWLKSFGKYYAEIGQPVAIFFNIVQPHDIAFYNSPGSRGIMSMGAPEGAPQYKVKLPAKMMKSSMIDKKSMIPAHENYKIVEDIAMGPVIDYKDFQTYYANCLREGHKHFSEFLEMVTATFDMKNTYMMQTSDHGDHAGSWGLHGKGNTSFEENIHVPFRMWDPTVKGKKTMSGLTNHLQILPSFVDLAKGKKPSVYTPLECSVFNSQMYIFLAETSKRKETEQVIRHVASLSKKVKYAPLDKVTVIDQTKKGHHLSVTFPPDDKGKVKKIGVYFSPATVKTHGDLVKAIKDKDVDWETLHGDYKKETQKKTSEKEKKEFLKMISKHAGDYVTVKV</sequence>
<name>A0A2P0VMI1_9VIRU</name>